<evidence type="ECO:0000313" key="6">
    <source>
        <dbReference type="EMBL" id="CAK0872180.1"/>
    </source>
</evidence>
<evidence type="ECO:0000256" key="1">
    <source>
        <dbReference type="ARBA" id="ARBA00004496"/>
    </source>
</evidence>
<keyword evidence="3" id="KW-0540">Nuclease</keyword>
<evidence type="ECO:0000256" key="5">
    <source>
        <dbReference type="ARBA" id="ARBA00022801"/>
    </source>
</evidence>
<dbReference type="PANTHER" id="PTHR28511">
    <property type="entry name" value="ENDONUCLEASE V"/>
    <property type="match status" value="1"/>
</dbReference>
<keyword evidence="7" id="KW-1185">Reference proteome</keyword>
<name>A0ABN9VG59_9DINO</name>
<evidence type="ECO:0000256" key="2">
    <source>
        <dbReference type="ARBA" id="ARBA00022490"/>
    </source>
</evidence>
<comment type="subcellular location">
    <subcellularLocation>
        <location evidence="1">Cytoplasm</location>
    </subcellularLocation>
</comment>
<dbReference type="Proteomes" id="UP001189429">
    <property type="component" value="Unassembled WGS sequence"/>
</dbReference>
<sequence>MAALDALLPVWAVRWRWGLVQQSLRRKLLERDDFDWAFPGEESAGATEARRPLRLVAGVDISFFVGPDALEDTRACVALVVCELDAAAGTAEVVWEDYAYVDMTEPYVAGYLAFREVPHHGALLRRLRRERPDLAPDVVLVDGNGVLHPRAEGQWRPVAAEASRRGVGALPMTGLAVRAVAAVGLWLGLTPGSSEGWLFQARSEWDELDLRPLERRLLNKRAFGVRPTIVHVGPNNLMQPDEVARYTEWLKFFPHVLLVEPNPSVARGLLERLSAWGAARASLMEVVQAALCVGNTQSASFYRFSENVLKEFPNLDPYHISEGGSLLQDKYNTTWSENFGGFKNPGYSQEEWERMLTYVEEIKVKCFTAERLLERNAVRPSDVDILIVDAEGLDDQIVMAFFALEGFRPAFVMYEKSIVWRMKGVEKGFGALAEVVGMLVQRGYSWYGGGDVDSYAVARAFT</sequence>
<dbReference type="InterPro" id="IPR007581">
    <property type="entry name" value="Endonuclease-V"/>
</dbReference>
<organism evidence="6 7">
    <name type="scientific">Prorocentrum cordatum</name>
    <dbReference type="NCBI Taxonomy" id="2364126"/>
    <lineage>
        <taxon>Eukaryota</taxon>
        <taxon>Sar</taxon>
        <taxon>Alveolata</taxon>
        <taxon>Dinophyceae</taxon>
        <taxon>Prorocentrales</taxon>
        <taxon>Prorocentraceae</taxon>
        <taxon>Prorocentrum</taxon>
    </lineage>
</organism>
<keyword evidence="4" id="KW-0255">Endonuclease</keyword>
<dbReference type="Gene3D" id="3.30.2170.10">
    <property type="entry name" value="archaeoglobus fulgidus dsm 4304 superfamily"/>
    <property type="match status" value="1"/>
</dbReference>
<accession>A0ABN9VG59</accession>
<evidence type="ECO:0000256" key="3">
    <source>
        <dbReference type="ARBA" id="ARBA00022722"/>
    </source>
</evidence>
<keyword evidence="5" id="KW-0378">Hydrolase</keyword>
<reference evidence="6" key="1">
    <citation type="submission" date="2023-10" db="EMBL/GenBank/DDBJ databases">
        <authorList>
            <person name="Chen Y."/>
            <person name="Shah S."/>
            <person name="Dougan E. K."/>
            <person name="Thang M."/>
            <person name="Chan C."/>
        </authorList>
    </citation>
    <scope>NUCLEOTIDE SEQUENCE [LARGE SCALE GENOMIC DNA]</scope>
</reference>
<evidence type="ECO:0008006" key="8">
    <source>
        <dbReference type="Google" id="ProtNLM"/>
    </source>
</evidence>
<protein>
    <recommendedName>
        <fullName evidence="8">Endonuclease V</fullName>
    </recommendedName>
</protein>
<evidence type="ECO:0000313" key="7">
    <source>
        <dbReference type="Proteomes" id="UP001189429"/>
    </source>
</evidence>
<dbReference type="Pfam" id="PF04493">
    <property type="entry name" value="Endonuclease_5"/>
    <property type="match status" value="1"/>
</dbReference>
<comment type="caution">
    <text evidence="6">The sequence shown here is derived from an EMBL/GenBank/DDBJ whole genome shotgun (WGS) entry which is preliminary data.</text>
</comment>
<proteinExistence type="predicted"/>
<dbReference type="PANTHER" id="PTHR28511:SF1">
    <property type="entry name" value="ENDONUCLEASE V"/>
    <property type="match status" value="1"/>
</dbReference>
<dbReference type="EMBL" id="CAUYUJ010017144">
    <property type="protein sequence ID" value="CAK0872180.1"/>
    <property type="molecule type" value="Genomic_DNA"/>
</dbReference>
<gene>
    <name evidence="6" type="ORF">PCOR1329_LOCUS57722</name>
</gene>
<evidence type="ECO:0000256" key="4">
    <source>
        <dbReference type="ARBA" id="ARBA00022759"/>
    </source>
</evidence>
<keyword evidence="2" id="KW-0963">Cytoplasm</keyword>